<accession>A0A0A9FPJ2</accession>
<dbReference type="AlphaFoldDB" id="A0A0A9FPJ2"/>
<organism evidence="1">
    <name type="scientific">Arundo donax</name>
    <name type="common">Giant reed</name>
    <name type="synonym">Donax arundinaceus</name>
    <dbReference type="NCBI Taxonomy" id="35708"/>
    <lineage>
        <taxon>Eukaryota</taxon>
        <taxon>Viridiplantae</taxon>
        <taxon>Streptophyta</taxon>
        <taxon>Embryophyta</taxon>
        <taxon>Tracheophyta</taxon>
        <taxon>Spermatophyta</taxon>
        <taxon>Magnoliopsida</taxon>
        <taxon>Liliopsida</taxon>
        <taxon>Poales</taxon>
        <taxon>Poaceae</taxon>
        <taxon>PACMAD clade</taxon>
        <taxon>Arundinoideae</taxon>
        <taxon>Arundineae</taxon>
        <taxon>Arundo</taxon>
    </lineage>
</organism>
<name>A0A0A9FPJ2_ARUDO</name>
<sequence length="41" mass="4606">MTGRMWSYMSLTADGIDEKCTLSSGVDKIISDRIQHKSSEK</sequence>
<proteinExistence type="predicted"/>
<evidence type="ECO:0000313" key="1">
    <source>
        <dbReference type="EMBL" id="JAE13174.1"/>
    </source>
</evidence>
<dbReference type="EMBL" id="GBRH01184722">
    <property type="protein sequence ID" value="JAE13174.1"/>
    <property type="molecule type" value="Transcribed_RNA"/>
</dbReference>
<protein>
    <submittedName>
        <fullName evidence="1">Uncharacterized protein</fullName>
    </submittedName>
</protein>
<reference evidence="1" key="2">
    <citation type="journal article" date="2015" name="Data Brief">
        <title>Shoot transcriptome of the giant reed, Arundo donax.</title>
        <authorList>
            <person name="Barrero R.A."/>
            <person name="Guerrero F.D."/>
            <person name="Moolhuijzen P."/>
            <person name="Goolsby J.A."/>
            <person name="Tidwell J."/>
            <person name="Bellgard S.E."/>
            <person name="Bellgard M.I."/>
        </authorList>
    </citation>
    <scope>NUCLEOTIDE SEQUENCE</scope>
    <source>
        <tissue evidence="1">Shoot tissue taken approximately 20 cm above the soil surface</tissue>
    </source>
</reference>
<reference evidence="1" key="1">
    <citation type="submission" date="2014-09" db="EMBL/GenBank/DDBJ databases">
        <authorList>
            <person name="Magalhaes I.L.F."/>
            <person name="Oliveira U."/>
            <person name="Santos F.R."/>
            <person name="Vidigal T.H.D.A."/>
            <person name="Brescovit A.D."/>
            <person name="Santos A.J."/>
        </authorList>
    </citation>
    <scope>NUCLEOTIDE SEQUENCE</scope>
    <source>
        <tissue evidence="1">Shoot tissue taken approximately 20 cm above the soil surface</tissue>
    </source>
</reference>